<dbReference type="Pfam" id="PF00072">
    <property type="entry name" value="Response_reg"/>
    <property type="match status" value="1"/>
</dbReference>
<dbReference type="Proteomes" id="UP000245624">
    <property type="component" value="Unassembled WGS sequence"/>
</dbReference>
<evidence type="ECO:0000256" key="2">
    <source>
        <dbReference type="ARBA" id="ARBA00023015"/>
    </source>
</evidence>
<feature type="domain" description="Response regulatory" evidence="7">
    <location>
        <begin position="3"/>
        <end position="120"/>
    </location>
</feature>
<dbReference type="SUPFAM" id="SSF46894">
    <property type="entry name" value="C-terminal effector domain of the bipartite response regulators"/>
    <property type="match status" value="1"/>
</dbReference>
<dbReference type="InterPro" id="IPR001789">
    <property type="entry name" value="Sig_transdc_resp-reg_receiver"/>
</dbReference>
<dbReference type="AlphaFoldDB" id="A0A317KV59"/>
<dbReference type="Gene3D" id="3.40.50.2300">
    <property type="match status" value="1"/>
</dbReference>
<evidence type="ECO:0000313" key="8">
    <source>
        <dbReference type="EMBL" id="PWU67256.1"/>
    </source>
</evidence>
<evidence type="ECO:0000313" key="9">
    <source>
        <dbReference type="Proteomes" id="UP000245624"/>
    </source>
</evidence>
<dbReference type="GO" id="GO:0005737">
    <property type="term" value="C:cytoplasm"/>
    <property type="evidence" value="ECO:0007669"/>
    <property type="project" value="UniProtKB-SubCell"/>
</dbReference>
<evidence type="ECO:0000256" key="1">
    <source>
        <dbReference type="ARBA" id="ARBA00004496"/>
    </source>
</evidence>
<dbReference type="InterPro" id="IPR011006">
    <property type="entry name" value="CheY-like_superfamily"/>
</dbReference>
<sequence length="233" mass="26925">MQNVVIVEHSTLFREMISNMINDMENFHVLEAFDNEAKAIQFLEISNIPSLCIIGTYLSKEDRIAFAKQLKAMQPLMKVVLVASDKDDDAIEAFPSTNLDGYLVADMGLSDFQSIIRLVMDGMFVAPQTMIQQYVSKLHYIATHEDRDQLKHLLMLEDVELNIDIEEIVLQKSIFTDREFQIFRLLRKGWSNKMIANEINLKEGTVKNYVSIIYKKLEIKNRDELMQLESANV</sequence>
<dbReference type="SUPFAM" id="SSF52172">
    <property type="entry name" value="CheY-like"/>
    <property type="match status" value="1"/>
</dbReference>
<dbReference type="InterPro" id="IPR016032">
    <property type="entry name" value="Sig_transdc_resp-reg_C-effctor"/>
</dbReference>
<accession>A0A317KV59</accession>
<evidence type="ECO:0008006" key="10">
    <source>
        <dbReference type="Google" id="ProtNLM"/>
    </source>
</evidence>
<dbReference type="PANTHER" id="PTHR45566">
    <property type="entry name" value="HTH-TYPE TRANSCRIPTIONAL REGULATOR YHJB-RELATED"/>
    <property type="match status" value="1"/>
</dbReference>
<keyword evidence="9" id="KW-1185">Reference proteome</keyword>
<dbReference type="SMART" id="SM00448">
    <property type="entry name" value="REC"/>
    <property type="match status" value="1"/>
</dbReference>
<comment type="caution">
    <text evidence="8">The sequence shown here is derived from an EMBL/GenBank/DDBJ whole genome shotgun (WGS) entry which is preliminary data.</text>
</comment>
<comment type="caution">
    <text evidence="5">Lacks conserved residue(s) required for the propagation of feature annotation.</text>
</comment>
<proteinExistence type="predicted"/>
<dbReference type="OrthoDB" id="9788446at2"/>
<dbReference type="InterPro" id="IPR051015">
    <property type="entry name" value="EvgA-like"/>
</dbReference>
<comment type="subcellular location">
    <subcellularLocation>
        <location evidence="1">Cytoplasm</location>
    </subcellularLocation>
</comment>
<organism evidence="8 9">
    <name type="scientific">Gracilibacillus dipsosauri</name>
    <dbReference type="NCBI Taxonomy" id="178340"/>
    <lineage>
        <taxon>Bacteria</taxon>
        <taxon>Bacillati</taxon>
        <taxon>Bacillota</taxon>
        <taxon>Bacilli</taxon>
        <taxon>Bacillales</taxon>
        <taxon>Bacillaceae</taxon>
        <taxon>Gracilibacillus</taxon>
    </lineage>
</organism>
<gene>
    <name evidence="8" type="ORF">DLJ74_16945</name>
</gene>
<evidence type="ECO:0000259" key="7">
    <source>
        <dbReference type="PROSITE" id="PS50110"/>
    </source>
</evidence>
<dbReference type="PRINTS" id="PR00038">
    <property type="entry name" value="HTHLUXR"/>
</dbReference>
<dbReference type="GO" id="GO:0003677">
    <property type="term" value="F:DNA binding"/>
    <property type="evidence" value="ECO:0007669"/>
    <property type="project" value="UniProtKB-KW"/>
</dbReference>
<dbReference type="PROSITE" id="PS50110">
    <property type="entry name" value="RESPONSE_REGULATORY"/>
    <property type="match status" value="1"/>
</dbReference>
<dbReference type="GO" id="GO:0000160">
    <property type="term" value="P:phosphorelay signal transduction system"/>
    <property type="evidence" value="ECO:0007669"/>
    <property type="project" value="InterPro"/>
</dbReference>
<dbReference type="CDD" id="cd06170">
    <property type="entry name" value="LuxR_C_like"/>
    <property type="match status" value="1"/>
</dbReference>
<dbReference type="Pfam" id="PF00196">
    <property type="entry name" value="GerE"/>
    <property type="match status" value="1"/>
</dbReference>
<dbReference type="GO" id="GO:0006355">
    <property type="term" value="P:regulation of DNA-templated transcription"/>
    <property type="evidence" value="ECO:0007669"/>
    <property type="project" value="InterPro"/>
</dbReference>
<name>A0A317KV59_9BACI</name>
<dbReference type="RefSeq" id="WP_109985344.1">
    <property type="nucleotide sequence ID" value="NZ_QGTD01000018.1"/>
</dbReference>
<protein>
    <recommendedName>
        <fullName evidence="10">DNA-binding response regulator</fullName>
    </recommendedName>
</protein>
<reference evidence="8 9" key="1">
    <citation type="submission" date="2018-05" db="EMBL/GenBank/DDBJ databases">
        <title>Genomic analysis of Gracilibacillus dipsosauri DD1 reveals novel features of a salt-tolerant amylase.</title>
        <authorList>
            <person name="Deutch C.E."/>
            <person name="Yang S."/>
        </authorList>
    </citation>
    <scope>NUCLEOTIDE SEQUENCE [LARGE SCALE GENOMIC DNA]</scope>
    <source>
        <strain evidence="8 9">DD1</strain>
    </source>
</reference>
<feature type="domain" description="HTH luxR-type" evidence="6">
    <location>
        <begin position="168"/>
        <end position="233"/>
    </location>
</feature>
<keyword evidence="2" id="KW-0805">Transcription regulation</keyword>
<dbReference type="EMBL" id="QGTD01000018">
    <property type="protein sequence ID" value="PWU67256.1"/>
    <property type="molecule type" value="Genomic_DNA"/>
</dbReference>
<evidence type="ECO:0000256" key="5">
    <source>
        <dbReference type="PROSITE-ProRule" id="PRU00169"/>
    </source>
</evidence>
<keyword evidence="4" id="KW-0804">Transcription</keyword>
<dbReference type="InterPro" id="IPR000792">
    <property type="entry name" value="Tscrpt_reg_LuxR_C"/>
</dbReference>
<dbReference type="SMART" id="SM00421">
    <property type="entry name" value="HTH_LUXR"/>
    <property type="match status" value="1"/>
</dbReference>
<dbReference type="PANTHER" id="PTHR45566:SF1">
    <property type="entry name" value="HTH-TYPE TRANSCRIPTIONAL REGULATOR YHJB-RELATED"/>
    <property type="match status" value="1"/>
</dbReference>
<keyword evidence="3" id="KW-0238">DNA-binding</keyword>
<evidence type="ECO:0000256" key="4">
    <source>
        <dbReference type="ARBA" id="ARBA00023163"/>
    </source>
</evidence>
<dbReference type="PROSITE" id="PS50043">
    <property type="entry name" value="HTH_LUXR_2"/>
    <property type="match status" value="1"/>
</dbReference>
<evidence type="ECO:0000256" key="3">
    <source>
        <dbReference type="ARBA" id="ARBA00023125"/>
    </source>
</evidence>
<evidence type="ECO:0000259" key="6">
    <source>
        <dbReference type="PROSITE" id="PS50043"/>
    </source>
</evidence>